<accession>A0A0R1YPA7</accession>
<sequence length="80" mass="8928">MMAKKMKIDPDKFARAVVSGSTITESDDVKASKQALKRYLSAYLLIEDFNKLEKETVSGLNDQSFSEMMGSIAKALQSKY</sequence>
<dbReference type="RefSeq" id="WP_054733853.1">
    <property type="nucleotide sequence ID" value="NZ_AZFZ01000018.1"/>
</dbReference>
<organism evidence="1 2">
    <name type="scientific">Lentilactobacillus parafarraginis DSM 18390 = JCM 14109</name>
    <dbReference type="NCBI Taxonomy" id="1423786"/>
    <lineage>
        <taxon>Bacteria</taxon>
        <taxon>Bacillati</taxon>
        <taxon>Bacillota</taxon>
        <taxon>Bacilli</taxon>
        <taxon>Lactobacillales</taxon>
        <taxon>Lactobacillaceae</taxon>
        <taxon>Lentilactobacillus</taxon>
    </lineage>
</organism>
<dbReference type="PATRIC" id="fig|1423786.4.peg.798"/>
<dbReference type="Proteomes" id="UP000051010">
    <property type="component" value="Unassembled WGS sequence"/>
</dbReference>
<reference evidence="1 2" key="1">
    <citation type="journal article" date="2015" name="Genome Announc.">
        <title>Expanding the biotechnology potential of lactobacilli through comparative genomics of 213 strains and associated genera.</title>
        <authorList>
            <person name="Sun Z."/>
            <person name="Harris H.M."/>
            <person name="McCann A."/>
            <person name="Guo C."/>
            <person name="Argimon S."/>
            <person name="Zhang W."/>
            <person name="Yang X."/>
            <person name="Jeffery I.B."/>
            <person name="Cooney J.C."/>
            <person name="Kagawa T.F."/>
            <person name="Liu W."/>
            <person name="Song Y."/>
            <person name="Salvetti E."/>
            <person name="Wrobel A."/>
            <person name="Rasinkangas P."/>
            <person name="Parkhill J."/>
            <person name="Rea M.C."/>
            <person name="O'Sullivan O."/>
            <person name="Ritari J."/>
            <person name="Douillard F.P."/>
            <person name="Paul Ross R."/>
            <person name="Yang R."/>
            <person name="Briner A.E."/>
            <person name="Felis G.E."/>
            <person name="de Vos W.M."/>
            <person name="Barrangou R."/>
            <person name="Klaenhammer T.R."/>
            <person name="Caufield P.W."/>
            <person name="Cui Y."/>
            <person name="Zhang H."/>
            <person name="O'Toole P.W."/>
        </authorList>
    </citation>
    <scope>NUCLEOTIDE SEQUENCE [LARGE SCALE GENOMIC DNA]</scope>
    <source>
        <strain evidence="1 2">DSM 18390</strain>
    </source>
</reference>
<proteinExistence type="predicted"/>
<evidence type="ECO:0000313" key="1">
    <source>
        <dbReference type="EMBL" id="KRM44167.1"/>
    </source>
</evidence>
<evidence type="ECO:0000313" key="2">
    <source>
        <dbReference type="Proteomes" id="UP000051010"/>
    </source>
</evidence>
<comment type="caution">
    <text evidence="1">The sequence shown here is derived from an EMBL/GenBank/DDBJ whole genome shotgun (WGS) entry which is preliminary data.</text>
</comment>
<protein>
    <submittedName>
        <fullName evidence="1">Uncharacterized protein</fullName>
    </submittedName>
</protein>
<dbReference type="EMBL" id="AZFZ01000018">
    <property type="protein sequence ID" value="KRM44167.1"/>
    <property type="molecule type" value="Genomic_DNA"/>
</dbReference>
<dbReference type="AlphaFoldDB" id="A0A0R1YPA7"/>
<name>A0A0R1YPA7_9LACO</name>
<gene>
    <name evidence="1" type="ORF">FD47_GL000755</name>
</gene>